<feature type="compositionally biased region" description="Polar residues" evidence="1">
    <location>
        <begin position="20"/>
        <end position="32"/>
    </location>
</feature>
<proteinExistence type="predicted"/>
<feature type="compositionally biased region" description="Basic and acidic residues" evidence="1">
    <location>
        <begin position="79"/>
        <end position="88"/>
    </location>
</feature>
<evidence type="ECO:0000256" key="1">
    <source>
        <dbReference type="SAM" id="MobiDB-lite"/>
    </source>
</evidence>
<feature type="compositionally biased region" description="Polar residues" evidence="1">
    <location>
        <begin position="65"/>
        <end position="75"/>
    </location>
</feature>
<accession>A2EJ32</accession>
<dbReference type="InParanoid" id="A2EJ32"/>
<evidence type="ECO:0000313" key="3">
    <source>
        <dbReference type="Proteomes" id="UP000001542"/>
    </source>
</evidence>
<reference evidence="2" key="1">
    <citation type="submission" date="2006-10" db="EMBL/GenBank/DDBJ databases">
        <authorList>
            <person name="Amadeo P."/>
            <person name="Zhao Q."/>
            <person name="Wortman J."/>
            <person name="Fraser-Liggett C."/>
            <person name="Carlton J."/>
        </authorList>
    </citation>
    <scope>NUCLEOTIDE SEQUENCE</scope>
    <source>
        <strain evidence="2">G3</strain>
    </source>
</reference>
<feature type="region of interest" description="Disordered" evidence="1">
    <location>
        <begin position="1"/>
        <end position="118"/>
    </location>
</feature>
<dbReference type="RefSeq" id="XP_001319558.1">
    <property type="nucleotide sequence ID" value="XM_001319523.1"/>
</dbReference>
<name>A2EJ32_TRIV3</name>
<keyword evidence="3" id="KW-1185">Reference proteome</keyword>
<protein>
    <submittedName>
        <fullName evidence="2">Uncharacterized protein</fullName>
    </submittedName>
</protein>
<dbReference type="KEGG" id="tva:4765223"/>
<feature type="compositionally biased region" description="Low complexity" evidence="1">
    <location>
        <begin position="33"/>
        <end position="50"/>
    </location>
</feature>
<dbReference type="AlphaFoldDB" id="A2EJ32"/>
<dbReference type="VEuPathDB" id="TrichDB:TVAG_139650"/>
<dbReference type="Proteomes" id="UP000001542">
    <property type="component" value="Unassembled WGS sequence"/>
</dbReference>
<dbReference type="EMBL" id="DS113402">
    <property type="protein sequence ID" value="EAY07335.1"/>
    <property type="molecule type" value="Genomic_DNA"/>
</dbReference>
<gene>
    <name evidence="2" type="ORF">TVAG_139650</name>
</gene>
<reference evidence="2" key="2">
    <citation type="journal article" date="2007" name="Science">
        <title>Draft genome sequence of the sexually transmitted pathogen Trichomonas vaginalis.</title>
        <authorList>
            <person name="Carlton J.M."/>
            <person name="Hirt R.P."/>
            <person name="Silva J.C."/>
            <person name="Delcher A.L."/>
            <person name="Schatz M."/>
            <person name="Zhao Q."/>
            <person name="Wortman J.R."/>
            <person name="Bidwell S.L."/>
            <person name="Alsmark U.C.M."/>
            <person name="Besteiro S."/>
            <person name="Sicheritz-Ponten T."/>
            <person name="Noel C.J."/>
            <person name="Dacks J.B."/>
            <person name="Foster P.G."/>
            <person name="Simillion C."/>
            <person name="Van de Peer Y."/>
            <person name="Miranda-Saavedra D."/>
            <person name="Barton G.J."/>
            <person name="Westrop G.D."/>
            <person name="Mueller S."/>
            <person name="Dessi D."/>
            <person name="Fiori P.L."/>
            <person name="Ren Q."/>
            <person name="Paulsen I."/>
            <person name="Zhang H."/>
            <person name="Bastida-Corcuera F.D."/>
            <person name="Simoes-Barbosa A."/>
            <person name="Brown M.T."/>
            <person name="Hayes R.D."/>
            <person name="Mukherjee M."/>
            <person name="Okumura C.Y."/>
            <person name="Schneider R."/>
            <person name="Smith A.J."/>
            <person name="Vanacova S."/>
            <person name="Villalvazo M."/>
            <person name="Haas B.J."/>
            <person name="Pertea M."/>
            <person name="Feldblyum T.V."/>
            <person name="Utterback T.R."/>
            <person name="Shu C.L."/>
            <person name="Osoegawa K."/>
            <person name="de Jong P.J."/>
            <person name="Hrdy I."/>
            <person name="Horvathova L."/>
            <person name="Zubacova Z."/>
            <person name="Dolezal P."/>
            <person name="Malik S.B."/>
            <person name="Logsdon J.M. Jr."/>
            <person name="Henze K."/>
            <person name="Gupta A."/>
            <person name="Wang C.C."/>
            <person name="Dunne R.L."/>
            <person name="Upcroft J.A."/>
            <person name="Upcroft P."/>
            <person name="White O."/>
            <person name="Salzberg S.L."/>
            <person name="Tang P."/>
            <person name="Chiu C.-H."/>
            <person name="Lee Y.-S."/>
            <person name="Embley T.M."/>
            <person name="Coombs G.H."/>
            <person name="Mottram J.C."/>
            <person name="Tachezy J."/>
            <person name="Fraser-Liggett C.M."/>
            <person name="Johnson P.J."/>
        </authorList>
    </citation>
    <scope>NUCLEOTIDE SEQUENCE [LARGE SCALE GENOMIC DNA]</scope>
    <source>
        <strain evidence="2">G3</strain>
    </source>
</reference>
<dbReference type="VEuPathDB" id="TrichDB:TVAGG3_0609800"/>
<sequence length="684" mass="77611">MKPSSEPEANNNENNNPPAQETQSQTENQQAAKESNNSNSEKKNSPNPEKTSSRKRSSKDKKNSFQSEGNESNEATQEMEEKPKKETTETTNQPSKPETQTKTRKESSANTETTQLNSQMKSILSNHENLGKEPSSFTKEEFVDSLKSVGDSPLKNKLEQIIKTGCPGLNYLRIINNKEISLKDNTAKRGVLSKEKLLNFRIPVKISGIGRQNPGVDIVQYVINGPTNCVEEFCSKTENFCRPLDVIGACARLNKITEEEHKALVQGLDHRIFDNAPRVFSYISNGLSNGRFIKDQTVHSYTKKRYPIGAPSCKGVDPLAKSLLNLYYVAVEQRTSGSEKPHIIQQVSNNLEAVEDYHAAHDVEIARNECCRRHLLEYGSDYIWTAPDLSDEMKVLFGKSGCLFLKLLDYDKKGVLYEKIVHFLNMRGANLQISRLLLKPKWSRTLELYFPTSRAHFQKTPKHINDYSMYKDVRPPLPFKRDNIAMITTIFDKFFIQKTEDPKPPQPEEIEKWKQTVNKMIGLLRVPDDIPMMLTYSQAAMFSSLCILSQRLEVVRVMTQVCDKGRKIPLEIGLTDYTMAGAERVFEIAVETIINKKRKLKDGLLEIAGLFRKVDITLIAELLKIMLLAIKTLKHLSQTDNKEGPLVRVVISGDVVEMALQDLKINEPPLSIDLEQFKPKEGFR</sequence>
<dbReference type="OrthoDB" id="10689920at2759"/>
<organism evidence="2 3">
    <name type="scientific">Trichomonas vaginalis (strain ATCC PRA-98 / G3)</name>
    <dbReference type="NCBI Taxonomy" id="412133"/>
    <lineage>
        <taxon>Eukaryota</taxon>
        <taxon>Metamonada</taxon>
        <taxon>Parabasalia</taxon>
        <taxon>Trichomonadida</taxon>
        <taxon>Trichomonadidae</taxon>
        <taxon>Trichomonas</taxon>
    </lineage>
</organism>
<feature type="compositionally biased region" description="Polar residues" evidence="1">
    <location>
        <begin position="108"/>
        <end position="118"/>
    </location>
</feature>
<evidence type="ECO:0000313" key="2">
    <source>
        <dbReference type="EMBL" id="EAY07335.1"/>
    </source>
</evidence>
<feature type="compositionally biased region" description="Low complexity" evidence="1">
    <location>
        <begin position="1"/>
        <end position="19"/>
    </location>
</feature>